<dbReference type="RefSeq" id="WP_344453682.1">
    <property type="nucleotide sequence ID" value="NZ_BAAATZ010000024.1"/>
</dbReference>
<dbReference type="PANTHER" id="PTHR43158">
    <property type="entry name" value="SKFA PEPTIDE EXPORT ATP-BINDING PROTEIN SKFE"/>
    <property type="match status" value="1"/>
</dbReference>
<name>A0ABN3UHZ8_9ACTN</name>
<dbReference type="EMBL" id="BAAATZ010000024">
    <property type="protein sequence ID" value="GAA2732979.1"/>
    <property type="molecule type" value="Genomic_DNA"/>
</dbReference>
<dbReference type="Pfam" id="PF00005">
    <property type="entry name" value="ABC_tran"/>
    <property type="match status" value="1"/>
</dbReference>
<dbReference type="InterPro" id="IPR003439">
    <property type="entry name" value="ABC_transporter-like_ATP-bd"/>
</dbReference>
<dbReference type="Proteomes" id="UP001501842">
    <property type="component" value="Unassembled WGS sequence"/>
</dbReference>
<feature type="domain" description="ABC transporter" evidence="3">
    <location>
        <begin position="6"/>
        <end position="246"/>
    </location>
</feature>
<keyword evidence="1" id="KW-0547">Nucleotide-binding</keyword>
<gene>
    <name evidence="4" type="ORF">GCM10010439_51900</name>
</gene>
<dbReference type="Gene3D" id="3.40.50.300">
    <property type="entry name" value="P-loop containing nucleotide triphosphate hydrolases"/>
    <property type="match status" value="1"/>
</dbReference>
<sequence length="266" mass="29031">MSIPVLHADAVDVVRNGRLLLDQVSLTVEAGEHWVLLGPNGAGKSTLLSLFGAVTHPTRGSVEVLGHRLGRVDLHELRSHLGHVNPRHTPLSRKLTARDVVLTGATNTLEPVPLWSPTTEQAARADHLTGLLGLAHRHDALWTDLLQGERGRTLIARALMPDPRLLLLDEPASGLDIAGREQLIERIDLLQRDHEHLSTVLVTHHLEEIPPGTTHAMLLREGSCLSAGPITEVLTGDRISACFSHPIRLSRNSSRWTASSTPLSRM</sequence>
<proteinExistence type="predicted"/>
<dbReference type="InterPro" id="IPR027417">
    <property type="entry name" value="P-loop_NTPase"/>
</dbReference>
<reference evidence="4 5" key="1">
    <citation type="journal article" date="2019" name="Int. J. Syst. Evol. Microbiol.">
        <title>The Global Catalogue of Microorganisms (GCM) 10K type strain sequencing project: providing services to taxonomists for standard genome sequencing and annotation.</title>
        <authorList>
            <consortium name="The Broad Institute Genomics Platform"/>
            <consortium name="The Broad Institute Genome Sequencing Center for Infectious Disease"/>
            <person name="Wu L."/>
            <person name="Ma J."/>
        </authorList>
    </citation>
    <scope>NUCLEOTIDE SEQUENCE [LARGE SCALE GENOMIC DNA]</scope>
    <source>
        <strain evidence="4 5">JCM 8201</strain>
    </source>
</reference>
<evidence type="ECO:0000313" key="4">
    <source>
        <dbReference type="EMBL" id="GAA2732979.1"/>
    </source>
</evidence>
<keyword evidence="2 4" id="KW-0067">ATP-binding</keyword>
<dbReference type="SMART" id="SM00382">
    <property type="entry name" value="AAA"/>
    <property type="match status" value="1"/>
</dbReference>
<comment type="caution">
    <text evidence="4">The sequence shown here is derived from an EMBL/GenBank/DDBJ whole genome shotgun (WGS) entry which is preliminary data.</text>
</comment>
<evidence type="ECO:0000259" key="3">
    <source>
        <dbReference type="PROSITE" id="PS50893"/>
    </source>
</evidence>
<organism evidence="4 5">
    <name type="scientific">Actinocorallia aurantiaca</name>
    <dbReference type="NCBI Taxonomy" id="46204"/>
    <lineage>
        <taxon>Bacteria</taxon>
        <taxon>Bacillati</taxon>
        <taxon>Actinomycetota</taxon>
        <taxon>Actinomycetes</taxon>
        <taxon>Streptosporangiales</taxon>
        <taxon>Thermomonosporaceae</taxon>
        <taxon>Actinocorallia</taxon>
    </lineage>
</organism>
<evidence type="ECO:0000313" key="5">
    <source>
        <dbReference type="Proteomes" id="UP001501842"/>
    </source>
</evidence>
<dbReference type="PROSITE" id="PS50893">
    <property type="entry name" value="ABC_TRANSPORTER_2"/>
    <property type="match status" value="1"/>
</dbReference>
<dbReference type="InterPro" id="IPR003593">
    <property type="entry name" value="AAA+_ATPase"/>
</dbReference>
<dbReference type="GO" id="GO:0005524">
    <property type="term" value="F:ATP binding"/>
    <property type="evidence" value="ECO:0007669"/>
    <property type="project" value="UniProtKB-KW"/>
</dbReference>
<accession>A0ABN3UHZ8</accession>
<dbReference type="PANTHER" id="PTHR43158:SF2">
    <property type="entry name" value="SKFA PEPTIDE EXPORT ATP-BINDING PROTEIN SKFE"/>
    <property type="match status" value="1"/>
</dbReference>
<protein>
    <submittedName>
        <fullName evidence="4">ATP-binding cassette domain-containing protein</fullName>
    </submittedName>
</protein>
<evidence type="ECO:0000256" key="1">
    <source>
        <dbReference type="ARBA" id="ARBA00022741"/>
    </source>
</evidence>
<dbReference type="SUPFAM" id="SSF52540">
    <property type="entry name" value="P-loop containing nucleoside triphosphate hydrolases"/>
    <property type="match status" value="1"/>
</dbReference>
<evidence type="ECO:0000256" key="2">
    <source>
        <dbReference type="ARBA" id="ARBA00022840"/>
    </source>
</evidence>
<keyword evidence="5" id="KW-1185">Reference proteome</keyword>